<dbReference type="EC" id="3.4.24.-" evidence="11"/>
<evidence type="ECO:0000259" key="12">
    <source>
        <dbReference type="Pfam" id="PF02163"/>
    </source>
</evidence>
<dbReference type="GO" id="GO:0008237">
    <property type="term" value="F:metallopeptidase activity"/>
    <property type="evidence" value="ECO:0007669"/>
    <property type="project" value="UniProtKB-KW"/>
</dbReference>
<evidence type="ECO:0000259" key="13">
    <source>
        <dbReference type="Pfam" id="PF17820"/>
    </source>
</evidence>
<dbReference type="InterPro" id="IPR004387">
    <property type="entry name" value="Pept_M50_Zn"/>
</dbReference>
<comment type="subcellular location">
    <subcellularLocation>
        <location evidence="2">Membrane</location>
        <topology evidence="2">Multi-pass membrane protein</topology>
    </subcellularLocation>
</comment>
<evidence type="ECO:0000256" key="6">
    <source>
        <dbReference type="ARBA" id="ARBA00022801"/>
    </source>
</evidence>
<dbReference type="InterPro" id="IPR041489">
    <property type="entry name" value="PDZ_6"/>
</dbReference>
<evidence type="ECO:0000256" key="1">
    <source>
        <dbReference type="ARBA" id="ARBA00001947"/>
    </source>
</evidence>
<keyword evidence="5 11" id="KW-0812">Transmembrane</keyword>
<protein>
    <recommendedName>
        <fullName evidence="11">Zinc metalloprotease</fullName>
        <ecNumber evidence="11">3.4.24.-</ecNumber>
    </recommendedName>
</protein>
<name>A0ABT8LFU7_9BACT</name>
<evidence type="ECO:0000256" key="9">
    <source>
        <dbReference type="ARBA" id="ARBA00023049"/>
    </source>
</evidence>
<dbReference type="NCBIfam" id="TIGR00054">
    <property type="entry name" value="RIP metalloprotease RseP"/>
    <property type="match status" value="1"/>
</dbReference>
<comment type="caution">
    <text evidence="14">The sequence shown here is derived from an EMBL/GenBank/DDBJ whole genome shotgun (WGS) entry which is preliminary data.</text>
</comment>
<reference evidence="14" key="1">
    <citation type="submission" date="2023-06" db="EMBL/GenBank/DDBJ databases">
        <title>Genomic of Agaribacillus aureum.</title>
        <authorList>
            <person name="Wang G."/>
        </authorList>
    </citation>
    <scope>NUCLEOTIDE SEQUENCE</scope>
    <source>
        <strain evidence="14">BMA12</strain>
    </source>
</reference>
<gene>
    <name evidence="14" type="primary">rseP</name>
    <name evidence="14" type="ORF">QQ020_30525</name>
</gene>
<keyword evidence="4" id="KW-0645">Protease</keyword>
<dbReference type="PANTHER" id="PTHR42837">
    <property type="entry name" value="REGULATOR OF SIGMA-E PROTEASE RSEP"/>
    <property type="match status" value="1"/>
</dbReference>
<comment type="similarity">
    <text evidence="3 11">Belongs to the peptidase M50B family.</text>
</comment>
<evidence type="ECO:0000256" key="7">
    <source>
        <dbReference type="ARBA" id="ARBA00022833"/>
    </source>
</evidence>
<keyword evidence="15" id="KW-1185">Reference proteome</keyword>
<proteinExistence type="inferred from homology"/>
<dbReference type="InterPro" id="IPR008915">
    <property type="entry name" value="Peptidase_M50"/>
</dbReference>
<dbReference type="CDD" id="cd06163">
    <property type="entry name" value="S2P-M50_PDZ_RseP-like"/>
    <property type="match status" value="1"/>
</dbReference>
<dbReference type="Pfam" id="PF02163">
    <property type="entry name" value="Peptidase_M50"/>
    <property type="match status" value="1"/>
</dbReference>
<dbReference type="Proteomes" id="UP001172083">
    <property type="component" value="Unassembled WGS sequence"/>
</dbReference>
<dbReference type="EMBL" id="JAUJEB010000009">
    <property type="protein sequence ID" value="MDN5216443.1"/>
    <property type="molecule type" value="Genomic_DNA"/>
</dbReference>
<feature type="transmembrane region" description="Helical" evidence="11">
    <location>
        <begin position="373"/>
        <end position="398"/>
    </location>
</feature>
<dbReference type="InterPro" id="IPR036034">
    <property type="entry name" value="PDZ_sf"/>
</dbReference>
<keyword evidence="11" id="KW-0479">Metal-binding</keyword>
<keyword evidence="10 11" id="KW-0472">Membrane</keyword>
<sequence>MEALIMAAQLILGLSILVGIHEFGHMIAAKLFGMKVEKFSIGFPPKIFGVKYGETEYSIGAIPLGGFVKISGMIDESLDTESLSKEPEHWEFRSKPAWQRLIVMLGGVIMNVFLGIFIFIILVFNYGEPYISKEEVNKYGLYPTELGAEIGFREGDKVLKINGQDYQKFSDITGPDAILADNGYYEVLRDGEIIRIDIPSDLLDKISDSKNKDQLPFVKPLRPFRVAEVSTGKGADYAGLKKGDIIVEANGIKIDYFHHLSKVLRENKDKEVSLKYTRDGVVHSTKGYVDEEGLLGFLREDLLEYDRIEYSFMQSIPRGTEKAFKIIIDQIRAFKKILSGQVSASKSLSGPIGIAKIFGSTWDWLNFWTMTGFLSMVLAFVNLLPIPALDGGHVIFLLFEIVSGRKPGDKFLEVAQKVGMVILLGLMAFAIGNDIYKGIKDFFS</sequence>
<feature type="domain" description="PDZ" evidence="13">
    <location>
        <begin position="226"/>
        <end position="278"/>
    </location>
</feature>
<keyword evidence="7 11" id="KW-0862">Zinc</keyword>
<dbReference type="RefSeq" id="WP_346761780.1">
    <property type="nucleotide sequence ID" value="NZ_JAUJEB010000009.1"/>
</dbReference>
<evidence type="ECO:0000256" key="8">
    <source>
        <dbReference type="ARBA" id="ARBA00022989"/>
    </source>
</evidence>
<evidence type="ECO:0000256" key="10">
    <source>
        <dbReference type="ARBA" id="ARBA00023136"/>
    </source>
</evidence>
<feature type="transmembrane region" description="Helical" evidence="11">
    <location>
        <begin position="101"/>
        <end position="124"/>
    </location>
</feature>
<feature type="domain" description="Peptidase M50" evidence="12">
    <location>
        <begin position="10"/>
        <end position="425"/>
    </location>
</feature>
<evidence type="ECO:0000256" key="5">
    <source>
        <dbReference type="ARBA" id="ARBA00022692"/>
    </source>
</evidence>
<keyword evidence="9 11" id="KW-0482">Metalloprotease</keyword>
<evidence type="ECO:0000256" key="4">
    <source>
        <dbReference type="ARBA" id="ARBA00022670"/>
    </source>
</evidence>
<evidence type="ECO:0000256" key="11">
    <source>
        <dbReference type="RuleBase" id="RU362031"/>
    </source>
</evidence>
<evidence type="ECO:0000313" key="15">
    <source>
        <dbReference type="Proteomes" id="UP001172083"/>
    </source>
</evidence>
<keyword evidence="8 11" id="KW-1133">Transmembrane helix</keyword>
<dbReference type="Pfam" id="PF17820">
    <property type="entry name" value="PDZ_6"/>
    <property type="match status" value="1"/>
</dbReference>
<dbReference type="Gene3D" id="2.30.42.10">
    <property type="match status" value="1"/>
</dbReference>
<comment type="cofactor">
    <cofactor evidence="1 11">
        <name>Zn(2+)</name>
        <dbReference type="ChEBI" id="CHEBI:29105"/>
    </cofactor>
</comment>
<keyword evidence="6 11" id="KW-0378">Hydrolase</keyword>
<evidence type="ECO:0000313" key="14">
    <source>
        <dbReference type="EMBL" id="MDN5216443.1"/>
    </source>
</evidence>
<evidence type="ECO:0000256" key="2">
    <source>
        <dbReference type="ARBA" id="ARBA00004141"/>
    </source>
</evidence>
<evidence type="ECO:0000256" key="3">
    <source>
        <dbReference type="ARBA" id="ARBA00007931"/>
    </source>
</evidence>
<accession>A0ABT8LFU7</accession>
<organism evidence="14 15">
    <name type="scientific">Agaribacillus aureus</name>
    <dbReference type="NCBI Taxonomy" id="3051825"/>
    <lineage>
        <taxon>Bacteria</taxon>
        <taxon>Pseudomonadati</taxon>
        <taxon>Bacteroidota</taxon>
        <taxon>Cytophagia</taxon>
        <taxon>Cytophagales</taxon>
        <taxon>Splendidivirgaceae</taxon>
        <taxon>Agaribacillus</taxon>
    </lineage>
</organism>
<dbReference type="SUPFAM" id="SSF50156">
    <property type="entry name" value="PDZ domain-like"/>
    <property type="match status" value="2"/>
</dbReference>
<dbReference type="PANTHER" id="PTHR42837:SF2">
    <property type="entry name" value="MEMBRANE METALLOPROTEASE ARASP2, CHLOROPLASTIC-RELATED"/>
    <property type="match status" value="1"/>
</dbReference>
<feature type="transmembrane region" description="Helical" evidence="11">
    <location>
        <begin position="418"/>
        <end position="436"/>
    </location>
</feature>